<accession>A0A8K0KP38</accession>
<dbReference type="AlphaFoldDB" id="A0A8K0KP38"/>
<protein>
    <submittedName>
        <fullName evidence="2">Uncharacterized protein</fullName>
    </submittedName>
</protein>
<keyword evidence="3" id="KW-1185">Reference proteome</keyword>
<proteinExistence type="predicted"/>
<reference evidence="2" key="2">
    <citation type="submission" date="2017-10" db="EMBL/GenBank/DDBJ databases">
        <title>Ladona fulva Genome sequencing and assembly.</title>
        <authorList>
            <person name="Murali S."/>
            <person name="Richards S."/>
            <person name="Bandaranaike D."/>
            <person name="Bellair M."/>
            <person name="Blankenburg K."/>
            <person name="Chao H."/>
            <person name="Dinh H."/>
            <person name="Doddapaneni H."/>
            <person name="Dugan-Rocha S."/>
            <person name="Elkadiri S."/>
            <person name="Gnanaolivu R."/>
            <person name="Hernandez B."/>
            <person name="Skinner E."/>
            <person name="Javaid M."/>
            <person name="Lee S."/>
            <person name="Li M."/>
            <person name="Ming W."/>
            <person name="Munidasa M."/>
            <person name="Muniz J."/>
            <person name="Nguyen L."/>
            <person name="Hughes D."/>
            <person name="Osuji N."/>
            <person name="Pu L.-L."/>
            <person name="Puazo M."/>
            <person name="Qu C."/>
            <person name="Quiroz J."/>
            <person name="Raj R."/>
            <person name="Weissenberger G."/>
            <person name="Xin Y."/>
            <person name="Zou X."/>
            <person name="Han Y."/>
            <person name="Worley K."/>
            <person name="Muzny D."/>
            <person name="Gibbs R."/>
        </authorList>
    </citation>
    <scope>NUCLEOTIDE SEQUENCE</scope>
    <source>
        <strain evidence="2">Sampled in the wild</strain>
    </source>
</reference>
<dbReference type="Proteomes" id="UP000792457">
    <property type="component" value="Unassembled WGS sequence"/>
</dbReference>
<feature type="compositionally biased region" description="Acidic residues" evidence="1">
    <location>
        <begin position="113"/>
        <end position="130"/>
    </location>
</feature>
<comment type="caution">
    <text evidence="2">The sequence shown here is derived from an EMBL/GenBank/DDBJ whole genome shotgun (WGS) entry which is preliminary data.</text>
</comment>
<feature type="compositionally biased region" description="Low complexity" evidence="1">
    <location>
        <begin position="196"/>
        <end position="206"/>
    </location>
</feature>
<feature type="region of interest" description="Disordered" evidence="1">
    <location>
        <begin position="162"/>
        <end position="223"/>
    </location>
</feature>
<reference evidence="2" key="1">
    <citation type="submission" date="2013-04" db="EMBL/GenBank/DDBJ databases">
        <authorList>
            <person name="Qu J."/>
            <person name="Murali S.C."/>
            <person name="Bandaranaike D."/>
            <person name="Bellair M."/>
            <person name="Blankenburg K."/>
            <person name="Chao H."/>
            <person name="Dinh H."/>
            <person name="Doddapaneni H."/>
            <person name="Downs B."/>
            <person name="Dugan-Rocha S."/>
            <person name="Elkadiri S."/>
            <person name="Gnanaolivu R.D."/>
            <person name="Hernandez B."/>
            <person name="Javaid M."/>
            <person name="Jayaseelan J.C."/>
            <person name="Lee S."/>
            <person name="Li M."/>
            <person name="Ming W."/>
            <person name="Munidasa M."/>
            <person name="Muniz J."/>
            <person name="Nguyen L."/>
            <person name="Ongeri F."/>
            <person name="Osuji N."/>
            <person name="Pu L.-L."/>
            <person name="Puazo M."/>
            <person name="Qu C."/>
            <person name="Quiroz J."/>
            <person name="Raj R."/>
            <person name="Weissenberger G."/>
            <person name="Xin Y."/>
            <person name="Zou X."/>
            <person name="Han Y."/>
            <person name="Richards S."/>
            <person name="Worley K."/>
            <person name="Muzny D."/>
            <person name="Gibbs R."/>
        </authorList>
    </citation>
    <scope>NUCLEOTIDE SEQUENCE</scope>
    <source>
        <strain evidence="2">Sampled in the wild</strain>
    </source>
</reference>
<evidence type="ECO:0000313" key="2">
    <source>
        <dbReference type="EMBL" id="KAG8237854.1"/>
    </source>
</evidence>
<feature type="region of interest" description="Disordered" evidence="1">
    <location>
        <begin position="98"/>
        <end position="149"/>
    </location>
</feature>
<evidence type="ECO:0000313" key="3">
    <source>
        <dbReference type="Proteomes" id="UP000792457"/>
    </source>
</evidence>
<feature type="compositionally biased region" description="Low complexity" evidence="1">
    <location>
        <begin position="165"/>
        <end position="179"/>
    </location>
</feature>
<gene>
    <name evidence="2" type="ORF">J437_LFUL002463</name>
</gene>
<feature type="compositionally biased region" description="Basic residues" evidence="1">
    <location>
        <begin position="207"/>
        <end position="218"/>
    </location>
</feature>
<sequence>MNRIPGVIGLEKHHGNPVRSSLLAWNSYFLPAKMGDNGEWRAHHGGGGSSGHILRTIGRHLRDRSGSVDVLLVSTGGSGGCHAAATLASAADNSRRLRRSAVDGKRDEREECRDGDDEEAEGDTDEEEVEEERRRRRRNQISPRQSVSAHLARLLDFRRNHDSESCSFSSSGRRTTSGEQPPPPTSPHGGSGGESSSGSSSSSGQQVHRHHHHHRRRQSASASLRKVLQSLSLYSGGAEEGGYEKTFSPQETEVDAADIRSAERDFWREKEDPEDSTRLHVRERLFRSADAEDSDQKVSEGLSPALLFPLAAALPASTNVILPCLPTSGNESYRGARALNRRSGLTFSESLFVVSVR</sequence>
<evidence type="ECO:0000256" key="1">
    <source>
        <dbReference type="SAM" id="MobiDB-lite"/>
    </source>
</evidence>
<name>A0A8K0KP38_LADFU</name>
<dbReference type="EMBL" id="KZ309230">
    <property type="protein sequence ID" value="KAG8237854.1"/>
    <property type="molecule type" value="Genomic_DNA"/>
</dbReference>
<organism evidence="2 3">
    <name type="scientific">Ladona fulva</name>
    <name type="common">Scarce chaser dragonfly</name>
    <name type="synonym">Libellula fulva</name>
    <dbReference type="NCBI Taxonomy" id="123851"/>
    <lineage>
        <taxon>Eukaryota</taxon>
        <taxon>Metazoa</taxon>
        <taxon>Ecdysozoa</taxon>
        <taxon>Arthropoda</taxon>
        <taxon>Hexapoda</taxon>
        <taxon>Insecta</taxon>
        <taxon>Pterygota</taxon>
        <taxon>Palaeoptera</taxon>
        <taxon>Odonata</taxon>
        <taxon>Epiprocta</taxon>
        <taxon>Anisoptera</taxon>
        <taxon>Libelluloidea</taxon>
        <taxon>Libellulidae</taxon>
        <taxon>Ladona</taxon>
    </lineage>
</organism>
<feature type="compositionally biased region" description="Basic and acidic residues" evidence="1">
    <location>
        <begin position="100"/>
        <end position="112"/>
    </location>
</feature>